<keyword evidence="3" id="KW-1185">Reference proteome</keyword>
<protein>
    <recommendedName>
        <fullName evidence="4">DUF4378 domain-containing protein</fullName>
    </recommendedName>
</protein>
<dbReference type="PANTHER" id="PTHR34282">
    <property type="entry name" value="OS01G0228800 PROTEIN-RELATED"/>
    <property type="match status" value="1"/>
</dbReference>
<dbReference type="OrthoDB" id="761625at2759"/>
<feature type="region of interest" description="Disordered" evidence="1">
    <location>
        <begin position="20"/>
        <end position="81"/>
    </location>
</feature>
<feature type="compositionally biased region" description="Basic and acidic residues" evidence="1">
    <location>
        <begin position="419"/>
        <end position="444"/>
    </location>
</feature>
<dbReference type="AlphaFoldDB" id="A0A9N7MRS7"/>
<feature type="region of interest" description="Disordered" evidence="1">
    <location>
        <begin position="724"/>
        <end position="743"/>
    </location>
</feature>
<feature type="compositionally biased region" description="Basic and acidic residues" evidence="1">
    <location>
        <begin position="336"/>
        <end position="351"/>
    </location>
</feature>
<dbReference type="EMBL" id="CACSLK010011313">
    <property type="protein sequence ID" value="CAA0813332.1"/>
    <property type="molecule type" value="Genomic_DNA"/>
</dbReference>
<proteinExistence type="predicted"/>
<evidence type="ECO:0000256" key="1">
    <source>
        <dbReference type="SAM" id="MobiDB-lite"/>
    </source>
</evidence>
<evidence type="ECO:0008006" key="4">
    <source>
        <dbReference type="Google" id="ProtNLM"/>
    </source>
</evidence>
<organism evidence="2 3">
    <name type="scientific">Striga hermonthica</name>
    <name type="common">Purple witchweed</name>
    <name type="synonym">Buchnera hermonthica</name>
    <dbReference type="NCBI Taxonomy" id="68872"/>
    <lineage>
        <taxon>Eukaryota</taxon>
        <taxon>Viridiplantae</taxon>
        <taxon>Streptophyta</taxon>
        <taxon>Embryophyta</taxon>
        <taxon>Tracheophyta</taxon>
        <taxon>Spermatophyta</taxon>
        <taxon>Magnoliopsida</taxon>
        <taxon>eudicotyledons</taxon>
        <taxon>Gunneridae</taxon>
        <taxon>Pentapetalae</taxon>
        <taxon>asterids</taxon>
        <taxon>lamiids</taxon>
        <taxon>Lamiales</taxon>
        <taxon>Orobanchaceae</taxon>
        <taxon>Buchnereae</taxon>
        <taxon>Striga</taxon>
    </lineage>
</organism>
<evidence type="ECO:0000313" key="2">
    <source>
        <dbReference type="EMBL" id="CAA0813332.1"/>
    </source>
</evidence>
<feature type="region of interest" description="Disordered" evidence="1">
    <location>
        <begin position="336"/>
        <end position="559"/>
    </location>
</feature>
<accession>A0A9N7MRS7</accession>
<feature type="compositionally biased region" description="Basic and acidic residues" evidence="1">
    <location>
        <begin position="505"/>
        <end position="515"/>
    </location>
</feature>
<feature type="compositionally biased region" description="Low complexity" evidence="1">
    <location>
        <begin position="446"/>
        <end position="459"/>
    </location>
</feature>
<reference evidence="2" key="1">
    <citation type="submission" date="2019-12" db="EMBL/GenBank/DDBJ databases">
        <authorList>
            <person name="Scholes J."/>
        </authorList>
    </citation>
    <scope>NUCLEOTIDE SEQUENCE</scope>
</reference>
<comment type="caution">
    <text evidence="2">The sequence shown here is derived from an EMBL/GenBank/DDBJ whole genome shotgun (WGS) entry which is preliminary data.</text>
</comment>
<feature type="compositionally biased region" description="Polar residues" evidence="1">
    <location>
        <begin position="370"/>
        <end position="388"/>
    </location>
</feature>
<sequence length="926" mass="104677">MAASKSDFAQKLLHDLRARKERMAAAQSSSRQSTHTSRAAHGNTRPTSKGSRHINTLESASSRTGNTSGRSNNGTHRTSIITNENSNQIILYNSGQKASGKQVRDLSMAIALAFENGGNLTSIRASATNPLVNFFNRFSRKSRDTHKMDITTFGNKNRSQIPTISNIHVSEVSKGVQRLNQILRACSNRFGLEGSGSIEVGKELMKGAMDLEESLRMLVNLQETSQHAENTRNKGRIKLLDEDEDENSKIAEKWELDRPKFSFDRPRRRQMDLLGFDETSEKSSRDLNVVRHERSSSYVQDLGLFTQTRSSSLPQPTQEKKRISNVVAKLMGLEETPHNEDFIHKKSDPKGKQGQVPKQTINKSFEPLNRESNNTTKGHSTATTQVNGRHQIFGDNQRKQNPAVDRQSKTIKKLPSNQQKHEDKRGQLQEQVLRRGEPSQDKLKKVQNGQQLQKQNLLAKNHDGSQASIVTSKSKKITAVNSQKLSRDKSVPGNKRSTKSITKLPPKDPPKRTDQDDVPMIDISQQTVTNKENIKKEDGSHKSFTREPETDVENKNRNLEPMKGKAIEVPTKHKAEIPKKVQKSEIPQKIDVLMSRRHANANHLTRSTKQPAKLLKDLKQQMHNKHRNSKRVEEQSYSEIQNEKEGMNVYSASENTNIEPEKQQDKLEKEDAKNVVLNISCDDQAIKAGEVSNELETVEEPYALEDEQELERRDQITRDYKGESIEELHNLPQNEDKQTSIPDRREQLTEPEKQLKEMAIKSQTFLSTAEALFKLNLPTSFLHATEQDYEAPENKLVLNCAQEVMKRKARRHGVANHPHMKPASAGPKVRSFDDLIKQLGKDLETLKLYGGNLGDERDLAARLYRMLEKDIGGGGADVNCMWDLEWSNLKALVTEKDDVVREVERYMLNGLLDEITGDLVALTVSG</sequence>
<feature type="compositionally biased region" description="Polar residues" evidence="1">
    <location>
        <begin position="44"/>
        <end position="81"/>
    </location>
</feature>
<gene>
    <name evidence="2" type="ORF">SHERM_13891</name>
</gene>
<feature type="compositionally biased region" description="Basic and acidic residues" evidence="1">
    <location>
        <begin position="532"/>
        <end position="559"/>
    </location>
</feature>
<dbReference type="Proteomes" id="UP001153555">
    <property type="component" value="Unassembled WGS sequence"/>
</dbReference>
<evidence type="ECO:0000313" key="3">
    <source>
        <dbReference type="Proteomes" id="UP001153555"/>
    </source>
</evidence>
<feature type="compositionally biased region" description="Low complexity" evidence="1">
    <location>
        <begin position="24"/>
        <end position="40"/>
    </location>
</feature>
<dbReference type="PANTHER" id="PTHR34282:SF1">
    <property type="entry name" value="DUF3741 DOMAIN-CONTAINING PROTEIN"/>
    <property type="match status" value="1"/>
</dbReference>
<name>A0A9N7MRS7_STRHE</name>